<dbReference type="NCBIfam" id="TIGR02378">
    <property type="entry name" value="nirD_assim_sml"/>
    <property type="match status" value="1"/>
</dbReference>
<evidence type="ECO:0000256" key="3">
    <source>
        <dbReference type="ARBA" id="ARBA00023002"/>
    </source>
</evidence>
<keyword evidence="10" id="KW-1185">Reference proteome</keyword>
<dbReference type="PROSITE" id="PS51296">
    <property type="entry name" value="RIESKE"/>
    <property type="match status" value="1"/>
</dbReference>
<proteinExistence type="predicted"/>
<dbReference type="Proteomes" id="UP000722125">
    <property type="component" value="Unassembled WGS sequence"/>
</dbReference>
<dbReference type="CDD" id="cd03529">
    <property type="entry name" value="Rieske_NirD"/>
    <property type="match status" value="1"/>
</dbReference>
<sequence length="152" mass="15820">MTVLDQPAREAGQPTGPAGTTSWTAVCRLDDLAPERGVAALVAGEQVALFRLVDGTVLAVQQHDPFCDAYVLARGIVGSRLVDGAPVPTVASPMYKQVFDLRTGACLDLAGKAPARGMAPDLRTWHVRVTGGIVEIEVPSTDGAGGRTGERA</sequence>
<evidence type="ECO:0000256" key="4">
    <source>
        <dbReference type="ARBA" id="ARBA00023004"/>
    </source>
</evidence>
<accession>A0ABS5TZG4</accession>
<dbReference type="SUPFAM" id="SSF50022">
    <property type="entry name" value="ISP domain"/>
    <property type="match status" value="1"/>
</dbReference>
<feature type="domain" description="Rieske" evidence="8">
    <location>
        <begin position="24"/>
        <end position="136"/>
    </location>
</feature>
<name>A0ABS5TZG4_9CELL</name>
<dbReference type="Gene3D" id="2.102.10.10">
    <property type="entry name" value="Rieske [2Fe-2S] iron-sulphur domain"/>
    <property type="match status" value="1"/>
</dbReference>
<dbReference type="PANTHER" id="PTHR40562">
    <property type="match status" value="1"/>
</dbReference>
<protein>
    <submittedName>
        <fullName evidence="9">Nitrite reductase small subunit NirD</fullName>
    </submittedName>
</protein>
<dbReference type="InterPro" id="IPR012748">
    <property type="entry name" value="Rieske-like_NirD"/>
</dbReference>
<evidence type="ECO:0000256" key="2">
    <source>
        <dbReference type="ARBA" id="ARBA00022723"/>
    </source>
</evidence>
<dbReference type="InterPro" id="IPR017941">
    <property type="entry name" value="Rieske_2Fe-2S"/>
</dbReference>
<evidence type="ECO:0000256" key="1">
    <source>
        <dbReference type="ARBA" id="ARBA00022714"/>
    </source>
</evidence>
<dbReference type="EMBL" id="JAHBOH010000001">
    <property type="protein sequence ID" value="MBT0994545.1"/>
    <property type="molecule type" value="Genomic_DNA"/>
</dbReference>
<evidence type="ECO:0000256" key="6">
    <source>
        <dbReference type="ARBA" id="ARBA00023063"/>
    </source>
</evidence>
<feature type="region of interest" description="Disordered" evidence="7">
    <location>
        <begin position="1"/>
        <end position="20"/>
    </location>
</feature>
<comment type="caution">
    <text evidence="9">The sequence shown here is derived from an EMBL/GenBank/DDBJ whole genome shotgun (WGS) entry which is preliminary data.</text>
</comment>
<dbReference type="InterPro" id="IPR036922">
    <property type="entry name" value="Rieske_2Fe-2S_sf"/>
</dbReference>
<organism evidence="9 10">
    <name type="scientific">Cellulomonas fulva</name>
    <dbReference type="NCBI Taxonomy" id="2835530"/>
    <lineage>
        <taxon>Bacteria</taxon>
        <taxon>Bacillati</taxon>
        <taxon>Actinomycetota</taxon>
        <taxon>Actinomycetes</taxon>
        <taxon>Micrococcales</taxon>
        <taxon>Cellulomonadaceae</taxon>
        <taxon>Cellulomonas</taxon>
    </lineage>
</organism>
<evidence type="ECO:0000256" key="5">
    <source>
        <dbReference type="ARBA" id="ARBA00023014"/>
    </source>
</evidence>
<dbReference type="RefSeq" id="WP_214349726.1">
    <property type="nucleotide sequence ID" value="NZ_JAHBOH010000001.1"/>
</dbReference>
<keyword evidence="1" id="KW-0001">2Fe-2S</keyword>
<dbReference type="PANTHER" id="PTHR40562:SF1">
    <property type="entry name" value="NITRITE REDUCTASE (NADH) SMALL SUBUNIT"/>
    <property type="match status" value="1"/>
</dbReference>
<gene>
    <name evidence="9" type="primary">nirD</name>
    <name evidence="9" type="ORF">KIN34_09630</name>
</gene>
<evidence type="ECO:0000259" key="8">
    <source>
        <dbReference type="PROSITE" id="PS51296"/>
    </source>
</evidence>
<evidence type="ECO:0000313" key="10">
    <source>
        <dbReference type="Proteomes" id="UP000722125"/>
    </source>
</evidence>
<dbReference type="Pfam" id="PF13806">
    <property type="entry name" value="Rieske_2"/>
    <property type="match status" value="1"/>
</dbReference>
<evidence type="ECO:0000256" key="7">
    <source>
        <dbReference type="SAM" id="MobiDB-lite"/>
    </source>
</evidence>
<dbReference type="InterPro" id="IPR017881">
    <property type="entry name" value="NirD"/>
</dbReference>
<keyword evidence="2" id="KW-0479">Metal-binding</keyword>
<dbReference type="PROSITE" id="PS51300">
    <property type="entry name" value="NIRD"/>
    <property type="match status" value="1"/>
</dbReference>
<keyword evidence="3" id="KW-0560">Oxidoreductase</keyword>
<keyword evidence="6" id="KW-0534">Nitrate assimilation</keyword>
<evidence type="ECO:0000313" key="9">
    <source>
        <dbReference type="EMBL" id="MBT0994545.1"/>
    </source>
</evidence>
<keyword evidence="4" id="KW-0408">Iron</keyword>
<reference evidence="9 10" key="1">
    <citation type="submission" date="2021-05" db="EMBL/GenBank/DDBJ databases">
        <title>Description of Cellulomonas sp. DKR-3 sp. nov.</title>
        <authorList>
            <person name="Dahal R.H."/>
            <person name="Chaudhary D.K."/>
        </authorList>
    </citation>
    <scope>NUCLEOTIDE SEQUENCE [LARGE SCALE GENOMIC DNA]</scope>
    <source>
        <strain evidence="9 10">DKR-3</strain>
    </source>
</reference>
<keyword evidence="5" id="KW-0411">Iron-sulfur</keyword>